<dbReference type="PANTHER" id="PTHR48022">
    <property type="entry name" value="PLASTIDIC GLUCOSE TRANSPORTER 4"/>
    <property type="match status" value="1"/>
</dbReference>
<evidence type="ECO:0000256" key="2">
    <source>
        <dbReference type="ARBA" id="ARBA00022692"/>
    </source>
</evidence>
<keyword evidence="2 5" id="KW-0812">Transmembrane</keyword>
<sequence>MWYKGFGLAKEMARSVSYKRRHQWTFSPAPLHISYSWRLGLMDGLFSTDGALAAFFIAWTTFVLSRLRTIQITCVVCILGATDDRSGKHNMFQASRFIMGWGIVPLYLSELATPTHRRSPKFEVTRDPKMAASNSILITGGTFFKCRNFRKRFAIGMSAQLINLGTGNLVVNNYQVPLCQRLGVKGGILILLITFCNCVGMLGNMMSAFFIIDKYGRRPFYMLGIAECGISLVLEAALTKYYVETGAVIRWDWDFGFFSFALCYL</sequence>
<accession>A0A6A6DT97</accession>
<proteinExistence type="predicted"/>
<comment type="subcellular location">
    <subcellularLocation>
        <location evidence="1">Membrane</location>
        <topology evidence="1">Multi-pass membrane protein</topology>
    </subcellularLocation>
</comment>
<dbReference type="Proteomes" id="UP000800200">
    <property type="component" value="Unassembled WGS sequence"/>
</dbReference>
<evidence type="ECO:0000313" key="6">
    <source>
        <dbReference type="EMBL" id="KAF2182045.1"/>
    </source>
</evidence>
<keyword evidence="3 5" id="KW-1133">Transmembrane helix</keyword>
<dbReference type="GO" id="GO:0016020">
    <property type="term" value="C:membrane"/>
    <property type="evidence" value="ECO:0007669"/>
    <property type="project" value="UniProtKB-SubCell"/>
</dbReference>
<dbReference type="Pfam" id="PF00083">
    <property type="entry name" value="Sugar_tr"/>
    <property type="match status" value="1"/>
</dbReference>
<feature type="transmembrane region" description="Helical" evidence="5">
    <location>
        <begin position="44"/>
        <end position="64"/>
    </location>
</feature>
<dbReference type="AlphaFoldDB" id="A0A6A6DT97"/>
<dbReference type="Gene3D" id="1.20.1250.20">
    <property type="entry name" value="MFS general substrate transporter like domains"/>
    <property type="match status" value="2"/>
</dbReference>
<protein>
    <recommendedName>
        <fullName evidence="8">Major facilitator superfamily (MFS) profile domain-containing protein</fullName>
    </recommendedName>
</protein>
<dbReference type="EMBL" id="ML994650">
    <property type="protein sequence ID" value="KAF2182045.1"/>
    <property type="molecule type" value="Genomic_DNA"/>
</dbReference>
<evidence type="ECO:0000256" key="5">
    <source>
        <dbReference type="SAM" id="Phobius"/>
    </source>
</evidence>
<name>A0A6A6DT97_9PEZI</name>
<keyword evidence="7" id="KW-1185">Reference proteome</keyword>
<evidence type="ECO:0000256" key="1">
    <source>
        <dbReference type="ARBA" id="ARBA00004141"/>
    </source>
</evidence>
<feature type="transmembrane region" description="Helical" evidence="5">
    <location>
        <begin position="153"/>
        <end position="174"/>
    </location>
</feature>
<reference evidence="6" key="1">
    <citation type="journal article" date="2020" name="Stud. Mycol.">
        <title>101 Dothideomycetes genomes: a test case for predicting lifestyles and emergence of pathogens.</title>
        <authorList>
            <person name="Haridas S."/>
            <person name="Albert R."/>
            <person name="Binder M."/>
            <person name="Bloem J."/>
            <person name="Labutti K."/>
            <person name="Salamov A."/>
            <person name="Andreopoulos B."/>
            <person name="Baker S."/>
            <person name="Barry K."/>
            <person name="Bills G."/>
            <person name="Bluhm B."/>
            <person name="Cannon C."/>
            <person name="Castanera R."/>
            <person name="Culley D."/>
            <person name="Daum C."/>
            <person name="Ezra D."/>
            <person name="Gonzalez J."/>
            <person name="Henrissat B."/>
            <person name="Kuo A."/>
            <person name="Liang C."/>
            <person name="Lipzen A."/>
            <person name="Lutzoni F."/>
            <person name="Magnuson J."/>
            <person name="Mondo S."/>
            <person name="Nolan M."/>
            <person name="Ohm R."/>
            <person name="Pangilinan J."/>
            <person name="Park H.-J."/>
            <person name="Ramirez L."/>
            <person name="Alfaro M."/>
            <person name="Sun H."/>
            <person name="Tritt A."/>
            <person name="Yoshinaga Y."/>
            <person name="Zwiers L.-H."/>
            <person name="Turgeon B."/>
            <person name="Goodwin S."/>
            <person name="Spatafora J."/>
            <person name="Crous P."/>
            <person name="Grigoriev I."/>
        </authorList>
    </citation>
    <scope>NUCLEOTIDE SEQUENCE</scope>
    <source>
        <strain evidence="6">CBS 207.26</strain>
    </source>
</reference>
<dbReference type="GO" id="GO:0005351">
    <property type="term" value="F:carbohydrate:proton symporter activity"/>
    <property type="evidence" value="ECO:0007669"/>
    <property type="project" value="TreeGrafter"/>
</dbReference>
<keyword evidence="4 5" id="KW-0472">Membrane</keyword>
<evidence type="ECO:0008006" key="8">
    <source>
        <dbReference type="Google" id="ProtNLM"/>
    </source>
</evidence>
<organism evidence="6 7">
    <name type="scientific">Zopfia rhizophila CBS 207.26</name>
    <dbReference type="NCBI Taxonomy" id="1314779"/>
    <lineage>
        <taxon>Eukaryota</taxon>
        <taxon>Fungi</taxon>
        <taxon>Dikarya</taxon>
        <taxon>Ascomycota</taxon>
        <taxon>Pezizomycotina</taxon>
        <taxon>Dothideomycetes</taxon>
        <taxon>Dothideomycetes incertae sedis</taxon>
        <taxon>Zopfiaceae</taxon>
        <taxon>Zopfia</taxon>
    </lineage>
</organism>
<evidence type="ECO:0000313" key="7">
    <source>
        <dbReference type="Proteomes" id="UP000800200"/>
    </source>
</evidence>
<dbReference type="PANTHER" id="PTHR48022:SF2">
    <property type="entry name" value="PLASTIDIC GLUCOSE TRANSPORTER 4"/>
    <property type="match status" value="1"/>
</dbReference>
<dbReference type="InterPro" id="IPR036259">
    <property type="entry name" value="MFS_trans_sf"/>
</dbReference>
<dbReference type="InterPro" id="IPR005828">
    <property type="entry name" value="MFS_sugar_transport-like"/>
</dbReference>
<dbReference type="InterPro" id="IPR050360">
    <property type="entry name" value="MFS_Sugar_Transporters"/>
</dbReference>
<gene>
    <name evidence="6" type="ORF">K469DRAFT_691654</name>
</gene>
<feature type="transmembrane region" description="Helical" evidence="5">
    <location>
        <begin position="186"/>
        <end position="212"/>
    </location>
</feature>
<dbReference type="OrthoDB" id="6612291at2759"/>
<evidence type="ECO:0000256" key="4">
    <source>
        <dbReference type="ARBA" id="ARBA00023136"/>
    </source>
</evidence>
<evidence type="ECO:0000256" key="3">
    <source>
        <dbReference type="ARBA" id="ARBA00022989"/>
    </source>
</evidence>